<keyword evidence="1" id="KW-1133">Transmembrane helix</keyword>
<dbReference type="RefSeq" id="WP_267621893.1">
    <property type="nucleotide sequence ID" value="NZ_JAODIW010000006.1"/>
</dbReference>
<keyword evidence="1" id="KW-0472">Membrane</keyword>
<evidence type="ECO:0008006" key="4">
    <source>
        <dbReference type="Google" id="ProtNLM"/>
    </source>
</evidence>
<organism evidence="2 3">
    <name type="scientific">Halobium salinum</name>
    <dbReference type="NCBI Taxonomy" id="1364940"/>
    <lineage>
        <taxon>Archaea</taxon>
        <taxon>Methanobacteriati</taxon>
        <taxon>Methanobacteriota</taxon>
        <taxon>Stenosarchaea group</taxon>
        <taxon>Halobacteria</taxon>
        <taxon>Halobacteriales</taxon>
        <taxon>Haloferacaceae</taxon>
        <taxon>Halobium</taxon>
    </lineage>
</organism>
<proteinExistence type="predicted"/>
<accession>A0ABD5P865</accession>
<evidence type="ECO:0000313" key="2">
    <source>
        <dbReference type="EMBL" id="MFC4356941.1"/>
    </source>
</evidence>
<dbReference type="Proteomes" id="UP001595921">
    <property type="component" value="Unassembled WGS sequence"/>
</dbReference>
<protein>
    <recommendedName>
        <fullName evidence="4">Phospholipase_D-nuclease N-terminal</fullName>
    </recommendedName>
</protein>
<evidence type="ECO:0000256" key="1">
    <source>
        <dbReference type="SAM" id="Phobius"/>
    </source>
</evidence>
<name>A0ABD5P865_9EURY</name>
<sequence>MNLVTTFLQVGVPGAIELLVVLFVFGLVGVLAGVWVYRDAGRRGMNAALWGVAVGGLFLVGFLPGLLALVVYLWARGRERSTAREAPLA</sequence>
<keyword evidence="3" id="KW-1185">Reference proteome</keyword>
<feature type="transmembrane region" description="Helical" evidence="1">
    <location>
        <begin position="49"/>
        <end position="75"/>
    </location>
</feature>
<feature type="transmembrane region" description="Helical" evidence="1">
    <location>
        <begin position="12"/>
        <end position="37"/>
    </location>
</feature>
<dbReference type="AlphaFoldDB" id="A0ABD5P865"/>
<comment type="caution">
    <text evidence="2">The sequence shown here is derived from an EMBL/GenBank/DDBJ whole genome shotgun (WGS) entry which is preliminary data.</text>
</comment>
<gene>
    <name evidence="2" type="ORF">ACFO0N_03145</name>
</gene>
<reference evidence="2 3" key="1">
    <citation type="journal article" date="2019" name="Int. J. Syst. Evol. Microbiol.">
        <title>The Global Catalogue of Microorganisms (GCM) 10K type strain sequencing project: providing services to taxonomists for standard genome sequencing and annotation.</title>
        <authorList>
            <consortium name="The Broad Institute Genomics Platform"/>
            <consortium name="The Broad Institute Genome Sequencing Center for Infectious Disease"/>
            <person name="Wu L."/>
            <person name="Ma J."/>
        </authorList>
    </citation>
    <scope>NUCLEOTIDE SEQUENCE [LARGE SCALE GENOMIC DNA]</scope>
    <source>
        <strain evidence="2 3">CGMCC 1.12553</strain>
    </source>
</reference>
<evidence type="ECO:0000313" key="3">
    <source>
        <dbReference type="Proteomes" id="UP001595921"/>
    </source>
</evidence>
<keyword evidence="1" id="KW-0812">Transmembrane</keyword>
<dbReference type="EMBL" id="JBHSDS010000003">
    <property type="protein sequence ID" value="MFC4356941.1"/>
    <property type="molecule type" value="Genomic_DNA"/>
</dbReference>